<keyword evidence="4" id="KW-0472">Membrane</keyword>
<keyword evidence="2" id="KW-0399">Innate immunity</keyword>
<evidence type="ECO:0000259" key="5">
    <source>
        <dbReference type="SMART" id="SM00644"/>
    </source>
</evidence>
<dbReference type="CDD" id="cd06583">
    <property type="entry name" value="PGRP"/>
    <property type="match status" value="1"/>
</dbReference>
<evidence type="ECO:0008006" key="8">
    <source>
        <dbReference type="Google" id="ProtNLM"/>
    </source>
</evidence>
<feature type="domain" description="N-acetylmuramoyl-L-alanine amidase" evidence="5">
    <location>
        <begin position="200"/>
        <end position="332"/>
    </location>
</feature>
<accession>A0A1B6KPA0</accession>
<gene>
    <name evidence="7" type="ORF">g.27204</name>
</gene>
<organism evidence="7">
    <name type="scientific">Graphocephala atropunctata</name>
    <dbReference type="NCBI Taxonomy" id="36148"/>
    <lineage>
        <taxon>Eukaryota</taxon>
        <taxon>Metazoa</taxon>
        <taxon>Ecdysozoa</taxon>
        <taxon>Arthropoda</taxon>
        <taxon>Hexapoda</taxon>
        <taxon>Insecta</taxon>
        <taxon>Pterygota</taxon>
        <taxon>Neoptera</taxon>
        <taxon>Paraneoptera</taxon>
        <taxon>Hemiptera</taxon>
        <taxon>Auchenorrhyncha</taxon>
        <taxon>Membracoidea</taxon>
        <taxon>Cicadellidae</taxon>
        <taxon>Cicadellinae</taxon>
        <taxon>Cicadellini</taxon>
        <taxon>Graphocephala</taxon>
    </lineage>
</organism>
<dbReference type="PANTHER" id="PTHR11022:SF41">
    <property type="entry name" value="PEPTIDOGLYCAN-RECOGNITION PROTEIN LC-RELATED"/>
    <property type="match status" value="1"/>
</dbReference>
<sequence length="360" mass="38956">LDCLSLEGGPLVMASSDWDTASSSSDGSSLHLMTVAEDSDSGLDHSSCSTLNAPLTHHPSSISTQVGSVIVHGNVDVLCMDRHQFKVRQISIEGNKVVETRSVILELGTPAIHDIGNKEELAGLQKRWCCLIGALVSLSFITLLTTFIFSMSGFHRNSTPAAPIAISTIEDSTIVPADMPGAPRMLSRDSWVAQPPTEPMDNNTLPSRRVIVCHTATEPCETTPQCTLKVRLIQQFHIEARKWGDIGYNFLIGGDGVVYVGRGWDEMGAHTKGENNGTLGVAFIGTYTKQLPNVWQIETFHKLVDIGVRIGKISQDYKLQAQCQLQATAAPGLMLAQNMTSWPHYDTSLPLRCSDGGAVS</sequence>
<dbReference type="SUPFAM" id="SSF55846">
    <property type="entry name" value="N-acetylmuramoyl-L-alanine amidase-like"/>
    <property type="match status" value="1"/>
</dbReference>
<name>A0A1B6KPA0_9HEMI</name>
<dbReference type="GO" id="GO:0009253">
    <property type="term" value="P:peptidoglycan catabolic process"/>
    <property type="evidence" value="ECO:0007669"/>
    <property type="project" value="InterPro"/>
</dbReference>
<evidence type="ECO:0000256" key="3">
    <source>
        <dbReference type="ARBA" id="ARBA00022859"/>
    </source>
</evidence>
<keyword evidence="4" id="KW-0812">Transmembrane</keyword>
<keyword evidence="4" id="KW-1133">Transmembrane helix</keyword>
<feature type="non-terminal residue" evidence="7">
    <location>
        <position position="1"/>
    </location>
</feature>
<evidence type="ECO:0000256" key="4">
    <source>
        <dbReference type="SAM" id="Phobius"/>
    </source>
</evidence>
<dbReference type="PANTHER" id="PTHR11022">
    <property type="entry name" value="PEPTIDOGLYCAN RECOGNITION PROTEIN"/>
    <property type="match status" value="1"/>
</dbReference>
<reference evidence="7" key="1">
    <citation type="submission" date="2015-11" db="EMBL/GenBank/DDBJ databases">
        <title>De novo transcriptome assembly of four potential Pierce s Disease insect vectors from Arizona vineyards.</title>
        <authorList>
            <person name="Tassone E.E."/>
        </authorList>
    </citation>
    <scope>NUCLEOTIDE SEQUENCE</scope>
</reference>
<evidence type="ECO:0000313" key="7">
    <source>
        <dbReference type="EMBL" id="JAT13279.1"/>
    </source>
</evidence>
<keyword evidence="3" id="KW-0391">Immunity</keyword>
<dbReference type="SMART" id="SM00644">
    <property type="entry name" value="Ami_2"/>
    <property type="match status" value="1"/>
</dbReference>
<dbReference type="EMBL" id="GEBQ01026698">
    <property type="protein sequence ID" value="JAT13279.1"/>
    <property type="molecule type" value="Transcribed_RNA"/>
</dbReference>
<proteinExistence type="inferred from homology"/>
<dbReference type="GO" id="GO:0045087">
    <property type="term" value="P:innate immune response"/>
    <property type="evidence" value="ECO:0007669"/>
    <property type="project" value="UniProtKB-KW"/>
</dbReference>
<dbReference type="InterPro" id="IPR006619">
    <property type="entry name" value="PGRP_domain_met/bac"/>
</dbReference>
<dbReference type="InterPro" id="IPR015510">
    <property type="entry name" value="PGRP"/>
</dbReference>
<comment type="similarity">
    <text evidence="1">Belongs to the N-acetylmuramoyl-L-alanine amidase 2 family.</text>
</comment>
<dbReference type="InterPro" id="IPR002502">
    <property type="entry name" value="Amidase_domain"/>
</dbReference>
<protein>
    <recommendedName>
        <fullName evidence="8">Peptidoglycan recognition protein family domain-containing protein</fullName>
    </recommendedName>
</protein>
<dbReference type="Pfam" id="PF01510">
    <property type="entry name" value="Amidase_2"/>
    <property type="match status" value="1"/>
</dbReference>
<dbReference type="AlphaFoldDB" id="A0A1B6KPA0"/>
<evidence type="ECO:0000259" key="6">
    <source>
        <dbReference type="SMART" id="SM00701"/>
    </source>
</evidence>
<feature type="domain" description="Peptidoglycan recognition protein family" evidence="6">
    <location>
        <begin position="183"/>
        <end position="326"/>
    </location>
</feature>
<evidence type="ECO:0000256" key="2">
    <source>
        <dbReference type="ARBA" id="ARBA00022588"/>
    </source>
</evidence>
<dbReference type="SMART" id="SM00701">
    <property type="entry name" value="PGRP"/>
    <property type="match status" value="1"/>
</dbReference>
<feature type="transmembrane region" description="Helical" evidence="4">
    <location>
        <begin position="128"/>
        <end position="149"/>
    </location>
</feature>
<dbReference type="GO" id="GO:0008745">
    <property type="term" value="F:N-acetylmuramoyl-L-alanine amidase activity"/>
    <property type="evidence" value="ECO:0007669"/>
    <property type="project" value="InterPro"/>
</dbReference>
<evidence type="ECO:0000256" key="1">
    <source>
        <dbReference type="ARBA" id="ARBA00007553"/>
    </source>
</evidence>
<dbReference type="FunFam" id="3.40.80.10:FF:000001">
    <property type="entry name" value="Peptidoglycan recognition protein 1"/>
    <property type="match status" value="1"/>
</dbReference>
<dbReference type="GO" id="GO:0008270">
    <property type="term" value="F:zinc ion binding"/>
    <property type="evidence" value="ECO:0007669"/>
    <property type="project" value="InterPro"/>
</dbReference>
<dbReference type="InterPro" id="IPR036505">
    <property type="entry name" value="Amidase/PGRP_sf"/>
</dbReference>
<dbReference type="Gene3D" id="3.40.80.10">
    <property type="entry name" value="Peptidoglycan recognition protein-like"/>
    <property type="match status" value="1"/>
</dbReference>